<keyword evidence="3" id="KW-1185">Reference proteome</keyword>
<feature type="chain" id="PRO_5029795621" description="Secreted protein" evidence="1">
    <location>
        <begin position="34"/>
        <end position="159"/>
    </location>
</feature>
<organism evidence="2 3">
    <name type="scientific">Rousettus aegyptiacus</name>
    <name type="common">Egyptian fruit bat</name>
    <name type="synonym">Pteropus aegyptiacus</name>
    <dbReference type="NCBI Taxonomy" id="9407"/>
    <lineage>
        <taxon>Eukaryota</taxon>
        <taxon>Metazoa</taxon>
        <taxon>Chordata</taxon>
        <taxon>Craniata</taxon>
        <taxon>Vertebrata</taxon>
        <taxon>Euteleostomi</taxon>
        <taxon>Mammalia</taxon>
        <taxon>Eutheria</taxon>
        <taxon>Laurasiatheria</taxon>
        <taxon>Chiroptera</taxon>
        <taxon>Yinpterochiroptera</taxon>
        <taxon>Pteropodoidea</taxon>
        <taxon>Pteropodidae</taxon>
        <taxon>Rousettinae</taxon>
        <taxon>Rousettus</taxon>
    </lineage>
</organism>
<reference evidence="2 3" key="1">
    <citation type="journal article" date="2020" name="Nature">
        <title>Six reference-quality genomes reveal evolution of bat adaptations.</title>
        <authorList>
            <person name="Jebb D."/>
            <person name="Huang Z."/>
            <person name="Pippel M."/>
            <person name="Hughes G.M."/>
            <person name="Lavrichenko K."/>
            <person name="Devanna P."/>
            <person name="Winkler S."/>
            <person name="Jermiin L.S."/>
            <person name="Skirmuntt E.C."/>
            <person name="Katzourakis A."/>
            <person name="Burkitt-Gray L."/>
            <person name="Ray D.A."/>
            <person name="Sullivan K.A.M."/>
            <person name="Roscito J.G."/>
            <person name="Kirilenko B.M."/>
            <person name="Davalos L.M."/>
            <person name="Corthals A.P."/>
            <person name="Power M.L."/>
            <person name="Jones G."/>
            <person name="Ransome R.D."/>
            <person name="Dechmann D.K.N."/>
            <person name="Locatelli A.G."/>
            <person name="Puechmaille S.J."/>
            <person name="Fedrigo O."/>
            <person name="Jarvis E.D."/>
            <person name="Hiller M."/>
            <person name="Vernes S.C."/>
            <person name="Myers E.W."/>
            <person name="Teeling E.C."/>
        </authorList>
    </citation>
    <scope>NUCLEOTIDE SEQUENCE [LARGE SCALE GENOMIC DNA]</scope>
    <source>
        <strain evidence="2">MRouAeg1</strain>
        <tissue evidence="2">Muscle</tissue>
    </source>
</reference>
<dbReference type="EMBL" id="JACASE010000005">
    <property type="protein sequence ID" value="KAF6465776.1"/>
    <property type="molecule type" value="Genomic_DNA"/>
</dbReference>
<evidence type="ECO:0000256" key="1">
    <source>
        <dbReference type="SAM" id="SignalP"/>
    </source>
</evidence>
<gene>
    <name evidence="2" type="ORF">HJG63_011192</name>
</gene>
<protein>
    <recommendedName>
        <fullName evidence="4">Secreted protein</fullName>
    </recommendedName>
</protein>
<comment type="caution">
    <text evidence="2">The sequence shown here is derived from an EMBL/GenBank/DDBJ whole genome shotgun (WGS) entry which is preliminary data.</text>
</comment>
<dbReference type="Proteomes" id="UP000593571">
    <property type="component" value="Unassembled WGS sequence"/>
</dbReference>
<evidence type="ECO:0000313" key="2">
    <source>
        <dbReference type="EMBL" id="KAF6465776.1"/>
    </source>
</evidence>
<proteinExistence type="predicted"/>
<accession>A0A7J8H0I9</accession>
<sequence length="159" mass="18141">MFSFIPRIAAEGLLCARLCVRLMVTIIARIAEGCTTHKSLCCRIPYVPTTTLRDACHCPHIQVRTLRPKRERQLAQGCSTRRWELCRGLSREPLWSVLLEAEDRATFLRSSLYPYDSPRCSSPVGNSPRGRERRHTLMKRLPLAGHAHTLSPDHLAKRL</sequence>
<dbReference type="AlphaFoldDB" id="A0A7J8H0I9"/>
<feature type="signal peptide" evidence="1">
    <location>
        <begin position="1"/>
        <end position="33"/>
    </location>
</feature>
<keyword evidence="1" id="KW-0732">Signal</keyword>
<evidence type="ECO:0000313" key="3">
    <source>
        <dbReference type="Proteomes" id="UP000593571"/>
    </source>
</evidence>
<name>A0A7J8H0I9_ROUAE</name>
<evidence type="ECO:0008006" key="4">
    <source>
        <dbReference type="Google" id="ProtNLM"/>
    </source>
</evidence>